<dbReference type="OrthoDB" id="885042at2"/>
<dbReference type="AlphaFoldDB" id="A0A4R6TL14"/>
<dbReference type="RefSeq" id="WP_133534283.1">
    <property type="nucleotide sequence ID" value="NZ_SNYH01000001.1"/>
</dbReference>
<sequence>MKKYILLIFATLILMAFQEKKEEKVFICKSVASNRYHLKKTCRGLTVCKTEIKTILKKKAENYGRTLCKIEAKQLKEK</sequence>
<gene>
    <name evidence="1" type="ORF">DFQ07_0050</name>
</gene>
<evidence type="ECO:0000313" key="1">
    <source>
        <dbReference type="EMBL" id="TDQ29730.1"/>
    </source>
</evidence>
<name>A0A4R6TL14_9FLAO</name>
<keyword evidence="2" id="KW-1185">Reference proteome</keyword>
<accession>A0A4R6TL14</accession>
<organism evidence="1 2">
    <name type="scientific">Tenacibaculum caenipelagi</name>
    <dbReference type="NCBI Taxonomy" id="1325435"/>
    <lineage>
        <taxon>Bacteria</taxon>
        <taxon>Pseudomonadati</taxon>
        <taxon>Bacteroidota</taxon>
        <taxon>Flavobacteriia</taxon>
        <taxon>Flavobacteriales</taxon>
        <taxon>Flavobacteriaceae</taxon>
        <taxon>Tenacibaculum</taxon>
    </lineage>
</organism>
<evidence type="ECO:0000313" key="2">
    <source>
        <dbReference type="Proteomes" id="UP000295390"/>
    </source>
</evidence>
<dbReference type="EMBL" id="SNYH01000001">
    <property type="protein sequence ID" value="TDQ29730.1"/>
    <property type="molecule type" value="Genomic_DNA"/>
</dbReference>
<reference evidence="1 2" key="1">
    <citation type="submission" date="2019-03" db="EMBL/GenBank/DDBJ databases">
        <title>Genomic Encyclopedia of Type Strains, Phase III (KMG-III): the genomes of soil and plant-associated and newly described type strains.</title>
        <authorList>
            <person name="Whitman W."/>
        </authorList>
    </citation>
    <scope>NUCLEOTIDE SEQUENCE [LARGE SCALE GENOMIC DNA]</scope>
    <source>
        <strain evidence="1 2">CECT 8283</strain>
    </source>
</reference>
<dbReference type="Proteomes" id="UP000295390">
    <property type="component" value="Unassembled WGS sequence"/>
</dbReference>
<protein>
    <submittedName>
        <fullName evidence="1">Uncharacterized protein</fullName>
    </submittedName>
</protein>
<comment type="caution">
    <text evidence="1">The sequence shown here is derived from an EMBL/GenBank/DDBJ whole genome shotgun (WGS) entry which is preliminary data.</text>
</comment>
<proteinExistence type="predicted"/>